<sequence length="245" mass="27536">MDAARNNWESFTKLPTIKKLVHAHANKIVSMEYRRKNLLTKITEKKEEYSSGKVSLSVLNFVEKQTRNLPGSEELAKSIEQQTISIVVMDLKNKCENIKKQIEEDEKDFAVTITTLISATHGYDTDMMHSTIEDLDIILQTICDEIRTRFSMTQINTEKEKALKQKLKEERLAKMDTDQTQPKKSVAPKGKPKGAKTLTKSSNAKGSKTAKNVVTKTKPKPRKPPVSKGKAAAPVKGKNKPTARK</sequence>
<name>A0A2T9XZY7_9FUNG</name>
<accession>A0A2T9XZY7</accession>
<evidence type="ECO:0000256" key="1">
    <source>
        <dbReference type="SAM" id="MobiDB-lite"/>
    </source>
</evidence>
<dbReference type="EMBL" id="MBFR01000826">
    <property type="protein sequence ID" value="PVU85627.1"/>
    <property type="molecule type" value="Genomic_DNA"/>
</dbReference>
<evidence type="ECO:0000313" key="4">
    <source>
        <dbReference type="Proteomes" id="UP000245383"/>
    </source>
</evidence>
<evidence type="ECO:0000313" key="3">
    <source>
        <dbReference type="EMBL" id="PVU85628.1"/>
    </source>
</evidence>
<dbReference type="Proteomes" id="UP000245383">
    <property type="component" value="Unassembled WGS sequence"/>
</dbReference>
<dbReference type="AlphaFoldDB" id="A0A2T9XZY7"/>
<keyword evidence="4" id="KW-1185">Reference proteome</keyword>
<comment type="caution">
    <text evidence="2">The sequence shown here is derived from an EMBL/GenBank/DDBJ whole genome shotgun (WGS) entry which is preliminary data.</text>
</comment>
<gene>
    <name evidence="2" type="ORF">BB561_006924</name>
    <name evidence="3" type="ORF">BB561_006925</name>
</gene>
<dbReference type="STRING" id="133385.A0A2T9XZY7"/>
<reference evidence="2 4" key="1">
    <citation type="journal article" date="2018" name="MBio">
        <title>Comparative Genomics Reveals the Core Gene Toolbox for the Fungus-Insect Symbiosis.</title>
        <authorList>
            <person name="Wang Y."/>
            <person name="Stata M."/>
            <person name="Wang W."/>
            <person name="Stajich J.E."/>
            <person name="White M.M."/>
            <person name="Moncalvo J.M."/>
        </authorList>
    </citation>
    <scope>NUCLEOTIDE SEQUENCE [LARGE SCALE GENOMIC DNA]</scope>
    <source>
        <strain evidence="2 4">SWE-8-4</strain>
    </source>
</reference>
<dbReference type="EMBL" id="MBFR01000826">
    <property type="protein sequence ID" value="PVU85628.1"/>
    <property type="molecule type" value="Genomic_DNA"/>
</dbReference>
<feature type="region of interest" description="Disordered" evidence="1">
    <location>
        <begin position="172"/>
        <end position="245"/>
    </location>
</feature>
<protein>
    <submittedName>
        <fullName evidence="2">Uncharacterized protein</fullName>
    </submittedName>
</protein>
<proteinExistence type="predicted"/>
<evidence type="ECO:0000313" key="2">
    <source>
        <dbReference type="EMBL" id="PVU85627.1"/>
    </source>
</evidence>
<organism evidence="2 4">
    <name type="scientific">Smittium simulii</name>
    <dbReference type="NCBI Taxonomy" id="133385"/>
    <lineage>
        <taxon>Eukaryota</taxon>
        <taxon>Fungi</taxon>
        <taxon>Fungi incertae sedis</taxon>
        <taxon>Zoopagomycota</taxon>
        <taxon>Kickxellomycotina</taxon>
        <taxon>Harpellomycetes</taxon>
        <taxon>Harpellales</taxon>
        <taxon>Legeriomycetaceae</taxon>
        <taxon>Smittium</taxon>
    </lineage>
</organism>